<dbReference type="InterPro" id="IPR018211">
    <property type="entry name" value="ADH_Fe_CS"/>
</dbReference>
<dbReference type="PANTHER" id="PTHR11496:SF83">
    <property type="entry name" value="HYDROXYACID-OXOACID TRANSHYDROGENASE, MITOCHONDRIAL"/>
    <property type="match status" value="1"/>
</dbReference>
<evidence type="ECO:0000256" key="1">
    <source>
        <dbReference type="ARBA" id="ARBA00023002"/>
    </source>
</evidence>
<dbReference type="GO" id="GO:0004022">
    <property type="term" value="F:alcohol dehydrogenase (NAD+) activity"/>
    <property type="evidence" value="ECO:0007669"/>
    <property type="project" value="TreeGrafter"/>
</dbReference>
<dbReference type="PROSITE" id="PS00913">
    <property type="entry name" value="ADH_IRON_1"/>
    <property type="match status" value="1"/>
</dbReference>
<reference evidence="4 5" key="1">
    <citation type="submission" date="2018-03" db="EMBL/GenBank/DDBJ databases">
        <title>Genome sequence of Clostridium luticellarii DSM 29923.</title>
        <authorList>
            <person name="Poehlein A."/>
            <person name="Daniel R."/>
        </authorList>
    </citation>
    <scope>NUCLEOTIDE SEQUENCE [LARGE SCALE GENOMIC DNA]</scope>
    <source>
        <strain evidence="4 5">DSM 29923</strain>
    </source>
</reference>
<dbReference type="Pfam" id="PF25137">
    <property type="entry name" value="ADH_Fe_C"/>
    <property type="match status" value="1"/>
</dbReference>
<dbReference type="AlphaFoldDB" id="A0A2T0BSD9"/>
<gene>
    <name evidence="4" type="primary">adhE_1</name>
    <name evidence="4" type="ORF">CLLU_02880</name>
</gene>
<keyword evidence="1" id="KW-0560">Oxidoreductase</keyword>
<dbReference type="GO" id="GO:0046872">
    <property type="term" value="F:metal ion binding"/>
    <property type="evidence" value="ECO:0007669"/>
    <property type="project" value="InterPro"/>
</dbReference>
<dbReference type="PANTHER" id="PTHR11496">
    <property type="entry name" value="ALCOHOL DEHYDROGENASE"/>
    <property type="match status" value="1"/>
</dbReference>
<dbReference type="EMBL" id="PVXP01000002">
    <property type="protein sequence ID" value="PRR86804.1"/>
    <property type="molecule type" value="Genomic_DNA"/>
</dbReference>
<dbReference type="Gene3D" id="3.40.50.1970">
    <property type="match status" value="1"/>
</dbReference>
<name>A0A2T0BSD9_9CLOT</name>
<dbReference type="RefSeq" id="WP_106007791.1">
    <property type="nucleotide sequence ID" value="NZ_PVXP01000002.1"/>
</dbReference>
<protein>
    <submittedName>
        <fullName evidence="4">Aldehyde-alcohol dehydrogenase</fullName>
    </submittedName>
</protein>
<dbReference type="InterPro" id="IPR039697">
    <property type="entry name" value="Alcohol_dehydrogenase_Fe"/>
</dbReference>
<dbReference type="CDD" id="cd08180">
    <property type="entry name" value="PDD"/>
    <property type="match status" value="1"/>
</dbReference>
<dbReference type="FunFam" id="1.20.1090.10:FF:000001">
    <property type="entry name" value="Aldehyde-alcohol dehydrogenase"/>
    <property type="match status" value="1"/>
</dbReference>
<dbReference type="Proteomes" id="UP000237798">
    <property type="component" value="Unassembled WGS sequence"/>
</dbReference>
<evidence type="ECO:0000313" key="4">
    <source>
        <dbReference type="EMBL" id="PRR86804.1"/>
    </source>
</evidence>
<feature type="domain" description="Fe-containing alcohol dehydrogenase-like C-terminal" evidence="3">
    <location>
        <begin position="172"/>
        <end position="378"/>
    </location>
</feature>
<dbReference type="Gene3D" id="1.20.1090.10">
    <property type="entry name" value="Dehydroquinate synthase-like - alpha domain"/>
    <property type="match status" value="1"/>
</dbReference>
<sequence length="388" mass="42688">MGNFKIGTEVHFGDDSLKRLNDFKDEKVFVVTDPFMVKSGTINRVTDELEKAGSKYMVYSDIVPDPPTEVVAQGVEALLQFDGDVIVALGGGSAIDSSKAIKYFLAKVKKEDKNIRFIAIPTTSGTGSEVTGFSVITDKKNNVKSTLIDEKLLPDEAILDANFVKTVPNFITADTGMDVLTHAIEAYVSVNANDFTDALAEKTVKLVFDNLLKAYRDGNDLEARKKMHNASCMAGMAFNNAALGLNHGMAHTIGAKYHISHGRSNAIILPHVIEYNADIKEFNSGEHIKTAERYAYLANIIGVPSSSTRQAVRNLIEAIKDLLRDLKIPDSLKQLGVPEKEFNDNLEELAKIAIEDRTTGTNPRKPQVEDVKKLFKDVYESQSVFSIL</sequence>
<dbReference type="InterPro" id="IPR001670">
    <property type="entry name" value="ADH_Fe/GldA"/>
</dbReference>
<feature type="domain" description="Alcohol dehydrogenase iron-type/glycerol dehydrogenase GldA" evidence="2">
    <location>
        <begin position="8"/>
        <end position="160"/>
    </location>
</feature>
<keyword evidence="5" id="KW-1185">Reference proteome</keyword>
<dbReference type="SUPFAM" id="SSF56796">
    <property type="entry name" value="Dehydroquinate synthase-like"/>
    <property type="match status" value="1"/>
</dbReference>
<dbReference type="InterPro" id="IPR056798">
    <property type="entry name" value="ADH_Fe_C"/>
</dbReference>
<evidence type="ECO:0000259" key="3">
    <source>
        <dbReference type="Pfam" id="PF25137"/>
    </source>
</evidence>
<comment type="caution">
    <text evidence="4">The sequence shown here is derived from an EMBL/GenBank/DDBJ whole genome shotgun (WGS) entry which is preliminary data.</text>
</comment>
<dbReference type="Pfam" id="PF00465">
    <property type="entry name" value="Fe-ADH"/>
    <property type="match status" value="1"/>
</dbReference>
<organism evidence="4 5">
    <name type="scientific">Clostridium luticellarii</name>
    <dbReference type="NCBI Taxonomy" id="1691940"/>
    <lineage>
        <taxon>Bacteria</taxon>
        <taxon>Bacillati</taxon>
        <taxon>Bacillota</taxon>
        <taxon>Clostridia</taxon>
        <taxon>Eubacteriales</taxon>
        <taxon>Clostridiaceae</taxon>
        <taxon>Clostridium</taxon>
    </lineage>
</organism>
<accession>A0A2T0BSD9</accession>
<proteinExistence type="predicted"/>
<evidence type="ECO:0000259" key="2">
    <source>
        <dbReference type="Pfam" id="PF00465"/>
    </source>
</evidence>
<dbReference type="FunFam" id="3.40.50.1970:FF:000003">
    <property type="entry name" value="Alcohol dehydrogenase, iron-containing"/>
    <property type="match status" value="1"/>
</dbReference>
<evidence type="ECO:0000313" key="5">
    <source>
        <dbReference type="Proteomes" id="UP000237798"/>
    </source>
</evidence>
<dbReference type="OrthoDB" id="9804734at2"/>